<dbReference type="EMBL" id="JAOYFB010000037">
    <property type="protein sequence ID" value="KAK4023810.1"/>
    <property type="molecule type" value="Genomic_DNA"/>
</dbReference>
<comment type="caution">
    <text evidence="1">The sequence shown here is derived from an EMBL/GenBank/DDBJ whole genome shotgun (WGS) entry which is preliminary data.</text>
</comment>
<gene>
    <name evidence="1" type="ORF">OUZ56_009209</name>
</gene>
<reference evidence="1 2" key="1">
    <citation type="journal article" date="2023" name="Nucleic Acids Res.">
        <title>The hologenome of Daphnia magna reveals possible DNA methylation and microbiome-mediated evolution of the host genome.</title>
        <authorList>
            <person name="Chaturvedi A."/>
            <person name="Li X."/>
            <person name="Dhandapani V."/>
            <person name="Marshall H."/>
            <person name="Kissane S."/>
            <person name="Cuenca-Cambronero M."/>
            <person name="Asole G."/>
            <person name="Calvet F."/>
            <person name="Ruiz-Romero M."/>
            <person name="Marangio P."/>
            <person name="Guigo R."/>
            <person name="Rago D."/>
            <person name="Mirbahai L."/>
            <person name="Eastwood N."/>
            <person name="Colbourne J.K."/>
            <person name="Zhou J."/>
            <person name="Mallon E."/>
            <person name="Orsini L."/>
        </authorList>
    </citation>
    <scope>NUCLEOTIDE SEQUENCE [LARGE SCALE GENOMIC DNA]</scope>
    <source>
        <strain evidence="1">LRV0_1</strain>
    </source>
</reference>
<name>A0ABR0AFB1_9CRUS</name>
<proteinExistence type="predicted"/>
<organism evidence="1 2">
    <name type="scientific">Daphnia magna</name>
    <dbReference type="NCBI Taxonomy" id="35525"/>
    <lineage>
        <taxon>Eukaryota</taxon>
        <taxon>Metazoa</taxon>
        <taxon>Ecdysozoa</taxon>
        <taxon>Arthropoda</taxon>
        <taxon>Crustacea</taxon>
        <taxon>Branchiopoda</taxon>
        <taxon>Diplostraca</taxon>
        <taxon>Cladocera</taxon>
        <taxon>Anomopoda</taxon>
        <taxon>Daphniidae</taxon>
        <taxon>Daphnia</taxon>
    </lineage>
</organism>
<keyword evidence="2" id="KW-1185">Reference proteome</keyword>
<evidence type="ECO:0000313" key="1">
    <source>
        <dbReference type="EMBL" id="KAK4023810.1"/>
    </source>
</evidence>
<protein>
    <submittedName>
        <fullName evidence="1">Uncharacterized protein</fullName>
    </submittedName>
</protein>
<evidence type="ECO:0000313" key="2">
    <source>
        <dbReference type="Proteomes" id="UP001234178"/>
    </source>
</evidence>
<dbReference type="Proteomes" id="UP001234178">
    <property type="component" value="Unassembled WGS sequence"/>
</dbReference>
<sequence>MRQAAPETRLVGLGQKNTALPKGRQYDLFVDASFGYICFEGEGDVVQLIVCPDCHDSLGSELRF</sequence>
<accession>A0ABR0AFB1</accession>